<protein>
    <recommendedName>
        <fullName evidence="2">CRISPR-associated protein Cas6 C-terminal domain-containing protein</fullName>
    </recommendedName>
</protein>
<evidence type="ECO:0000256" key="1">
    <source>
        <dbReference type="SAM" id="Phobius"/>
    </source>
</evidence>
<dbReference type="Proteomes" id="UP000050502">
    <property type="component" value="Unassembled WGS sequence"/>
</dbReference>
<proteinExistence type="predicted"/>
<keyword evidence="1" id="KW-0812">Transmembrane</keyword>
<comment type="caution">
    <text evidence="3">The sequence shown here is derived from an EMBL/GenBank/DDBJ whole genome shotgun (WGS) entry which is preliminary data.</text>
</comment>
<reference evidence="3 4" key="1">
    <citation type="submission" date="2015-07" db="EMBL/GenBank/DDBJ databases">
        <title>Whole genome sequence of Ardenticatena maritima DSM 23922.</title>
        <authorList>
            <person name="Hemp J."/>
            <person name="Ward L.M."/>
            <person name="Pace L.A."/>
            <person name="Fischer W.W."/>
        </authorList>
    </citation>
    <scope>NUCLEOTIDE SEQUENCE [LARGE SCALE GENOMIC DNA]</scope>
    <source>
        <strain evidence="3 4">110S</strain>
    </source>
</reference>
<keyword evidence="1" id="KW-0472">Membrane</keyword>
<feature type="domain" description="CRISPR-associated protein Cas6 C-terminal" evidence="2">
    <location>
        <begin position="96"/>
        <end position="217"/>
    </location>
</feature>
<keyword evidence="1" id="KW-1133">Transmembrane helix</keyword>
<sequence>MTLFGVAVNLLPYLVLAIPAMGQIGIGRRMAELRGKRGQFTLRRIEALNPLTGQRELIMKSPNHEVTVPTLFIDQSTIDAATHRLLDSMTQNEITVQFRSPTRLVEQGHLLKVPHFRPIFQRLLERVEGVIDQYADGEPEWNYASLIEAATQVRMVRNQTHWVEVKSGSRRTGRVTPLSGFVGQATYTAKDWRPLLPILLWGCVVQIGRSTVKGNGWISIHAA</sequence>
<evidence type="ECO:0000313" key="3">
    <source>
        <dbReference type="EMBL" id="KPL87625.1"/>
    </source>
</evidence>
<name>A0A0P6YBR0_9CHLR</name>
<feature type="transmembrane region" description="Helical" evidence="1">
    <location>
        <begin position="6"/>
        <end position="27"/>
    </location>
</feature>
<organism evidence="3 4">
    <name type="scientific">Ardenticatena maritima</name>
    <dbReference type="NCBI Taxonomy" id="872965"/>
    <lineage>
        <taxon>Bacteria</taxon>
        <taxon>Bacillati</taxon>
        <taxon>Chloroflexota</taxon>
        <taxon>Ardenticatenia</taxon>
        <taxon>Ardenticatenales</taxon>
        <taxon>Ardenticatenaceae</taxon>
        <taxon>Ardenticatena</taxon>
    </lineage>
</organism>
<dbReference type="Pfam" id="PF10040">
    <property type="entry name" value="CRISPR_Cas6"/>
    <property type="match status" value="1"/>
</dbReference>
<dbReference type="EMBL" id="LGKN01000005">
    <property type="protein sequence ID" value="KPL87625.1"/>
    <property type="molecule type" value="Genomic_DNA"/>
</dbReference>
<dbReference type="InterPro" id="IPR019267">
    <property type="entry name" value="CRISPR-assoc_Cas6_C"/>
</dbReference>
<accession>A0A0P6YBR0</accession>
<evidence type="ECO:0000259" key="2">
    <source>
        <dbReference type="Pfam" id="PF10040"/>
    </source>
</evidence>
<gene>
    <name evidence="3" type="ORF">SE16_08340</name>
</gene>
<dbReference type="Gene3D" id="3.30.70.1900">
    <property type="match status" value="1"/>
</dbReference>
<evidence type="ECO:0000313" key="4">
    <source>
        <dbReference type="Proteomes" id="UP000050502"/>
    </source>
</evidence>
<dbReference type="AlphaFoldDB" id="A0A0P6YBR0"/>